<evidence type="ECO:0000313" key="2">
    <source>
        <dbReference type="Proteomes" id="UP001432322"/>
    </source>
</evidence>
<gene>
    <name evidence="1" type="ORF">PFISCL1PPCAC_19095</name>
</gene>
<proteinExistence type="predicted"/>
<organism evidence="1 2">
    <name type="scientific">Pristionchus fissidentatus</name>
    <dbReference type="NCBI Taxonomy" id="1538716"/>
    <lineage>
        <taxon>Eukaryota</taxon>
        <taxon>Metazoa</taxon>
        <taxon>Ecdysozoa</taxon>
        <taxon>Nematoda</taxon>
        <taxon>Chromadorea</taxon>
        <taxon>Rhabditida</taxon>
        <taxon>Rhabditina</taxon>
        <taxon>Diplogasteromorpha</taxon>
        <taxon>Diplogasteroidea</taxon>
        <taxon>Neodiplogasteridae</taxon>
        <taxon>Pristionchus</taxon>
    </lineage>
</organism>
<sequence length="166" mass="18006">ASVSISNLNDAKATSWPIVLYVVEAGKAHDIAYEIYDAAFMPLISTFPNAIITVMSAVAFSVNAPKMGSSNSGTARLVGFDTTLENNGDKCPFAFKTMKNPQFEGFNLQINVPIISFIFGERNGVKLQADTHFMQLLDLIQSRFISSPGYNGCKKPLNGGIQGFRS</sequence>
<dbReference type="AlphaFoldDB" id="A0AAV5W8D0"/>
<reference evidence="1" key="1">
    <citation type="submission" date="2023-10" db="EMBL/GenBank/DDBJ databases">
        <title>Genome assembly of Pristionchus species.</title>
        <authorList>
            <person name="Yoshida K."/>
            <person name="Sommer R.J."/>
        </authorList>
    </citation>
    <scope>NUCLEOTIDE SEQUENCE</scope>
    <source>
        <strain evidence="1">RS5133</strain>
    </source>
</reference>
<comment type="caution">
    <text evidence="1">The sequence shown here is derived from an EMBL/GenBank/DDBJ whole genome shotgun (WGS) entry which is preliminary data.</text>
</comment>
<protein>
    <submittedName>
        <fullName evidence="1">Uncharacterized protein</fullName>
    </submittedName>
</protein>
<accession>A0AAV5W8D0</accession>
<feature type="non-terminal residue" evidence="1">
    <location>
        <position position="1"/>
    </location>
</feature>
<dbReference type="Proteomes" id="UP001432322">
    <property type="component" value="Unassembled WGS sequence"/>
</dbReference>
<keyword evidence="2" id="KW-1185">Reference proteome</keyword>
<name>A0AAV5W8D0_9BILA</name>
<evidence type="ECO:0000313" key="1">
    <source>
        <dbReference type="EMBL" id="GMT27798.1"/>
    </source>
</evidence>
<dbReference type="EMBL" id="BTSY01000005">
    <property type="protein sequence ID" value="GMT27798.1"/>
    <property type="molecule type" value="Genomic_DNA"/>
</dbReference>